<dbReference type="PANTHER" id="PTHR22642">
    <property type="entry name" value="IMIDAZOLONEPROPIONASE"/>
    <property type="match status" value="1"/>
</dbReference>
<proteinExistence type="predicted"/>
<name>A0ABT9VGT2_9BACI</name>
<feature type="domain" description="Amidohydrolase 3" evidence="1">
    <location>
        <begin position="55"/>
        <end position="525"/>
    </location>
</feature>
<gene>
    <name evidence="2" type="ORF">J2S77_002171</name>
</gene>
<keyword evidence="3" id="KW-1185">Reference proteome</keyword>
<dbReference type="InterPro" id="IPR011059">
    <property type="entry name" value="Metal-dep_hydrolase_composite"/>
</dbReference>
<dbReference type="InterPro" id="IPR033932">
    <property type="entry name" value="YtcJ-like"/>
</dbReference>
<sequence>MGTLWTADKIYTMKHENHTVEAIYTKNGLIADIGDYHQLKSQYQDVISEEHHLIGTMLPGFIDSHLHIIGHGERLLRLDVTYIDSRQKLLQQVEEALTTIEPGEWLIAEGFNENNWDEPYVIHRHELDAISTEHPMILTRVCRHAMVANSKAMEIAGVHDDIAEPDGGVIERDDTGELTGYFLDQGQELLKQAMPEPDQAYLKKAITQSVNDLLSNGIVSGHSEDLSYYGDYSKTINAFRETIGVDQRFRAHLLVHHEIVDDYIEEQGIGQEQGDWLEFGAMKLFADGALGGRTALISQPYADDPKTNGVAIHSDQELKELILKARRYRMAVAVHTIGDLAAEKVLNVIEAYPPEQGQKDRIIHGQIMRPDLIQRMAKLPVIIDIQPTFVSSDFPWAIDRVGHPLIDSSYPWKDYLDAGILCGGSSDAPIEEINPLNGIAAAVDRRSQFDGQSYLTSQCLSIFEATQLYTVNAAKIVQKENEQGVLLPSYKADFVVLNNDIFQSSPDVIRDSQVKETIVGGRVVYLSDQ</sequence>
<comment type="caution">
    <text evidence="2">The sequence shown here is derived from an EMBL/GenBank/DDBJ whole genome shotgun (WGS) entry which is preliminary data.</text>
</comment>
<dbReference type="InterPro" id="IPR032466">
    <property type="entry name" value="Metal_Hydrolase"/>
</dbReference>
<dbReference type="RefSeq" id="WP_306977214.1">
    <property type="nucleotide sequence ID" value="NZ_JAUSTQ010000009.1"/>
</dbReference>
<reference evidence="2 3" key="1">
    <citation type="submission" date="2023-07" db="EMBL/GenBank/DDBJ databases">
        <title>Genomic Encyclopedia of Type Strains, Phase IV (KMG-IV): sequencing the most valuable type-strain genomes for metagenomic binning, comparative biology and taxonomic classification.</title>
        <authorList>
            <person name="Goeker M."/>
        </authorList>
    </citation>
    <scope>NUCLEOTIDE SEQUENCE [LARGE SCALE GENOMIC DNA]</scope>
    <source>
        <strain evidence="2 3">DSM 16460</strain>
    </source>
</reference>
<dbReference type="SUPFAM" id="SSF51338">
    <property type="entry name" value="Composite domain of metallo-dependent hydrolases"/>
    <property type="match status" value="1"/>
</dbReference>
<protein>
    <submittedName>
        <fullName evidence="2">Amidohydrolase YtcJ</fullName>
    </submittedName>
</protein>
<dbReference type="Gene3D" id="3.10.310.70">
    <property type="match status" value="1"/>
</dbReference>
<evidence type="ECO:0000259" key="1">
    <source>
        <dbReference type="Pfam" id="PF07969"/>
    </source>
</evidence>
<dbReference type="PANTHER" id="PTHR22642:SF2">
    <property type="entry name" value="PROTEIN LONG AFTER FAR-RED 3"/>
    <property type="match status" value="1"/>
</dbReference>
<dbReference type="SUPFAM" id="SSF51556">
    <property type="entry name" value="Metallo-dependent hydrolases"/>
    <property type="match status" value="1"/>
</dbReference>
<dbReference type="CDD" id="cd01300">
    <property type="entry name" value="YtcJ_like"/>
    <property type="match status" value="1"/>
</dbReference>
<dbReference type="Proteomes" id="UP001224359">
    <property type="component" value="Unassembled WGS sequence"/>
</dbReference>
<dbReference type="Gene3D" id="3.20.20.140">
    <property type="entry name" value="Metal-dependent hydrolases"/>
    <property type="match status" value="1"/>
</dbReference>
<dbReference type="InterPro" id="IPR013108">
    <property type="entry name" value="Amidohydro_3"/>
</dbReference>
<organism evidence="2 3">
    <name type="scientific">Alkalibacillus salilacus</name>
    <dbReference type="NCBI Taxonomy" id="284582"/>
    <lineage>
        <taxon>Bacteria</taxon>
        <taxon>Bacillati</taxon>
        <taxon>Bacillota</taxon>
        <taxon>Bacilli</taxon>
        <taxon>Bacillales</taxon>
        <taxon>Bacillaceae</taxon>
        <taxon>Alkalibacillus</taxon>
    </lineage>
</organism>
<dbReference type="Pfam" id="PF07969">
    <property type="entry name" value="Amidohydro_3"/>
    <property type="match status" value="1"/>
</dbReference>
<accession>A0ABT9VGT2</accession>
<dbReference type="Gene3D" id="2.30.40.10">
    <property type="entry name" value="Urease, subunit C, domain 1"/>
    <property type="match status" value="1"/>
</dbReference>
<evidence type="ECO:0000313" key="3">
    <source>
        <dbReference type="Proteomes" id="UP001224359"/>
    </source>
</evidence>
<dbReference type="EMBL" id="JAUSTQ010000009">
    <property type="protein sequence ID" value="MDQ0160169.1"/>
    <property type="molecule type" value="Genomic_DNA"/>
</dbReference>
<evidence type="ECO:0000313" key="2">
    <source>
        <dbReference type="EMBL" id="MDQ0160169.1"/>
    </source>
</evidence>